<gene>
    <name evidence="2" type="ORF">HD597_011285</name>
</gene>
<organism evidence="2 3">
    <name type="scientific">Nonomuraea thailandensis</name>
    <dbReference type="NCBI Taxonomy" id="1188745"/>
    <lineage>
        <taxon>Bacteria</taxon>
        <taxon>Bacillati</taxon>
        <taxon>Actinomycetota</taxon>
        <taxon>Actinomycetes</taxon>
        <taxon>Streptosporangiales</taxon>
        <taxon>Streptosporangiaceae</taxon>
        <taxon>Nonomuraea</taxon>
    </lineage>
</organism>
<evidence type="ECO:0000313" key="3">
    <source>
        <dbReference type="Proteomes" id="UP001139648"/>
    </source>
</evidence>
<feature type="compositionally biased region" description="Basic and acidic residues" evidence="1">
    <location>
        <begin position="276"/>
        <end position="287"/>
    </location>
</feature>
<dbReference type="AlphaFoldDB" id="A0A9X2GUR8"/>
<dbReference type="Proteomes" id="UP001139648">
    <property type="component" value="Unassembled WGS sequence"/>
</dbReference>
<feature type="region of interest" description="Disordered" evidence="1">
    <location>
        <begin position="272"/>
        <end position="308"/>
    </location>
</feature>
<reference evidence="2" key="1">
    <citation type="submission" date="2022-06" db="EMBL/GenBank/DDBJ databases">
        <title>Sequencing the genomes of 1000 actinobacteria strains.</title>
        <authorList>
            <person name="Klenk H.-P."/>
        </authorList>
    </citation>
    <scope>NUCLEOTIDE SEQUENCE</scope>
    <source>
        <strain evidence="2">DSM 46694</strain>
    </source>
</reference>
<accession>A0A9X2GUR8</accession>
<keyword evidence="3" id="KW-1185">Reference proteome</keyword>
<dbReference type="EMBL" id="JAMZEB010000002">
    <property type="protein sequence ID" value="MCP2364265.1"/>
    <property type="molecule type" value="Genomic_DNA"/>
</dbReference>
<feature type="compositionally biased region" description="Low complexity" evidence="1">
    <location>
        <begin position="290"/>
        <end position="299"/>
    </location>
</feature>
<name>A0A9X2GUR8_9ACTN</name>
<evidence type="ECO:0000313" key="2">
    <source>
        <dbReference type="EMBL" id="MCP2364265.1"/>
    </source>
</evidence>
<protein>
    <submittedName>
        <fullName evidence="2">Uncharacterized protein</fullName>
    </submittedName>
</protein>
<proteinExistence type="predicted"/>
<sequence>MTTVDTFTTGDVPALRRELLEWLRDGRGLRFHARMSTKAGTMMGRPELDGHPGMMRAWAEMLCEQEARTLANATLYFVTAEMTEIVRTAAADMPAFPPDADDFPMPAGMIVYETPLVEYERAELAAVMIDGRMAYDPTDGREEIGVTACTWGPFDMAGDWKHGGVWMSFYRNRAEILAKTIDDRTREGLRAEHARLVPDNEYGIQFAGTDDEAGKAKLQERLAETDQPGYTSFWAKHVLATLLLMQQPLVYERPEPIRRGLRRQLERAGYPTGDIRIVDARPRRYEPGEEGPSPEAEQAGADDVEDSGRKLSVRFPVRGFWRNQWYPSREVHRPKWIAPHWRGPEAAPIVHPERVRVLRHHPDQEAPHAQTHA</sequence>
<evidence type="ECO:0000256" key="1">
    <source>
        <dbReference type="SAM" id="MobiDB-lite"/>
    </source>
</evidence>
<comment type="caution">
    <text evidence="2">The sequence shown here is derived from an EMBL/GenBank/DDBJ whole genome shotgun (WGS) entry which is preliminary data.</text>
</comment>
<dbReference type="RefSeq" id="WP_253756557.1">
    <property type="nucleotide sequence ID" value="NZ_BAABKA010000012.1"/>
</dbReference>